<gene>
    <name evidence="1" type="ordered locus">AM1_6017</name>
</gene>
<dbReference type="EMBL" id="CP000828">
    <property type="protein sequence ID" value="ABW30949.1"/>
    <property type="molecule type" value="Genomic_DNA"/>
</dbReference>
<accession>B0C2R1</accession>
<dbReference type="KEGG" id="amr:AM1_6017"/>
<sequence>MTFLKISLKVFYYRRQISPQTVQAILQSHAEGSSIGGLSHITGVIKYW</sequence>
<protein>
    <submittedName>
        <fullName evidence="1">Uncharacterized protein</fullName>
    </submittedName>
</protein>
<name>B0C2R1_ACAM1</name>
<dbReference type="HOGENOM" id="CLU_3148205_0_0_3"/>
<reference evidence="1 2" key="1">
    <citation type="journal article" date="2008" name="Proc. Natl. Acad. Sci. U.S.A.">
        <title>Niche adaptation and genome expansion in the chlorophyll d-producing cyanobacterium Acaryochloris marina.</title>
        <authorList>
            <person name="Swingley W.D."/>
            <person name="Chen M."/>
            <person name="Cheung P.C."/>
            <person name="Conrad A.L."/>
            <person name="Dejesa L.C."/>
            <person name="Hao J."/>
            <person name="Honchak B.M."/>
            <person name="Karbach L.E."/>
            <person name="Kurdoglu A."/>
            <person name="Lahiri S."/>
            <person name="Mastrian S.D."/>
            <person name="Miyashita H."/>
            <person name="Page L."/>
            <person name="Ramakrishna P."/>
            <person name="Satoh S."/>
            <person name="Sattley W.M."/>
            <person name="Shimada Y."/>
            <person name="Taylor H.L."/>
            <person name="Tomo T."/>
            <person name="Tsuchiya T."/>
            <person name="Wang Z.T."/>
            <person name="Raymond J."/>
            <person name="Mimuro M."/>
            <person name="Blankenship R.E."/>
            <person name="Touchman J.W."/>
        </authorList>
    </citation>
    <scope>NUCLEOTIDE SEQUENCE [LARGE SCALE GENOMIC DNA]</scope>
    <source>
        <strain evidence="2">MBIC 11017</strain>
    </source>
</reference>
<proteinExistence type="predicted"/>
<evidence type="ECO:0000313" key="2">
    <source>
        <dbReference type="Proteomes" id="UP000000268"/>
    </source>
</evidence>
<organism evidence="1 2">
    <name type="scientific">Acaryochloris marina (strain MBIC 11017)</name>
    <dbReference type="NCBI Taxonomy" id="329726"/>
    <lineage>
        <taxon>Bacteria</taxon>
        <taxon>Bacillati</taxon>
        <taxon>Cyanobacteriota</taxon>
        <taxon>Cyanophyceae</taxon>
        <taxon>Acaryochloridales</taxon>
        <taxon>Acaryochloridaceae</taxon>
        <taxon>Acaryochloris</taxon>
    </lineage>
</organism>
<keyword evidence="2" id="KW-1185">Reference proteome</keyword>
<dbReference type="AlphaFoldDB" id="B0C2R1"/>
<evidence type="ECO:0000313" key="1">
    <source>
        <dbReference type="EMBL" id="ABW30949.1"/>
    </source>
</evidence>
<dbReference type="Proteomes" id="UP000000268">
    <property type="component" value="Chromosome"/>
</dbReference>